<dbReference type="FunCoup" id="I1J2S9">
    <property type="interactions" value="696"/>
</dbReference>
<evidence type="ECO:0000256" key="1">
    <source>
        <dbReference type="SAM" id="SignalP"/>
    </source>
</evidence>
<evidence type="ECO:0000313" key="4">
    <source>
        <dbReference type="EnsemblPlants" id="KQJ85042"/>
    </source>
</evidence>
<proteinExistence type="predicted"/>
<accession>I1J2S9</accession>
<evidence type="ECO:0000313" key="3">
    <source>
        <dbReference type="EMBL" id="KQJ85042.1"/>
    </source>
</evidence>
<reference evidence="4" key="3">
    <citation type="submission" date="2018-08" db="UniProtKB">
        <authorList>
            <consortium name="EnsemblPlants"/>
        </authorList>
    </citation>
    <scope>IDENTIFICATION</scope>
    <source>
        <strain evidence="4">cv. Bd21</strain>
    </source>
</reference>
<dbReference type="InterPro" id="IPR010259">
    <property type="entry name" value="S8pro/Inhibitor_I9"/>
</dbReference>
<name>I1J2S9_BRADI</name>
<dbReference type="Gene3D" id="3.30.70.80">
    <property type="entry name" value="Peptidase S8 propeptide/proteinase inhibitor I9"/>
    <property type="match status" value="1"/>
</dbReference>
<feature type="domain" description="Inhibitor I9" evidence="2">
    <location>
        <begin position="41"/>
        <end position="120"/>
    </location>
</feature>
<keyword evidence="5" id="KW-1185">Reference proteome</keyword>
<dbReference type="Proteomes" id="UP000008810">
    <property type="component" value="Chromosome 5"/>
</dbReference>
<reference evidence="3 4" key="1">
    <citation type="journal article" date="2010" name="Nature">
        <title>Genome sequencing and analysis of the model grass Brachypodium distachyon.</title>
        <authorList>
            <consortium name="International Brachypodium Initiative"/>
        </authorList>
    </citation>
    <scope>NUCLEOTIDE SEQUENCE [LARGE SCALE GENOMIC DNA]</scope>
    <source>
        <strain evidence="3 4">Bd21</strain>
    </source>
</reference>
<organism evidence="3">
    <name type="scientific">Brachypodium distachyon</name>
    <name type="common">Purple false brome</name>
    <name type="synonym">Trachynia distachya</name>
    <dbReference type="NCBI Taxonomy" id="15368"/>
    <lineage>
        <taxon>Eukaryota</taxon>
        <taxon>Viridiplantae</taxon>
        <taxon>Streptophyta</taxon>
        <taxon>Embryophyta</taxon>
        <taxon>Tracheophyta</taxon>
        <taxon>Spermatophyta</taxon>
        <taxon>Magnoliopsida</taxon>
        <taxon>Liliopsida</taxon>
        <taxon>Poales</taxon>
        <taxon>Poaceae</taxon>
        <taxon>BOP clade</taxon>
        <taxon>Pooideae</taxon>
        <taxon>Stipodae</taxon>
        <taxon>Brachypodieae</taxon>
        <taxon>Brachypodium</taxon>
    </lineage>
</organism>
<protein>
    <recommendedName>
        <fullName evidence="2">Inhibitor I9 domain-containing protein</fullName>
    </recommendedName>
</protein>
<dbReference type="Pfam" id="PF05922">
    <property type="entry name" value="Inhibitor_I9"/>
    <property type="match status" value="1"/>
</dbReference>
<feature type="chain" id="PRO_5014095723" description="Inhibitor I9 domain-containing protein" evidence="1">
    <location>
        <begin position="22"/>
        <end position="165"/>
    </location>
</feature>
<reference evidence="3" key="2">
    <citation type="submission" date="2017-06" db="EMBL/GenBank/DDBJ databases">
        <title>WGS assembly of Brachypodium distachyon.</title>
        <authorList>
            <consortium name="The International Brachypodium Initiative"/>
            <person name="Lucas S."/>
            <person name="Harmon-Smith M."/>
            <person name="Lail K."/>
            <person name="Tice H."/>
            <person name="Grimwood J."/>
            <person name="Bruce D."/>
            <person name="Barry K."/>
            <person name="Shu S."/>
            <person name="Lindquist E."/>
            <person name="Wang M."/>
            <person name="Pitluck S."/>
            <person name="Vogel J.P."/>
            <person name="Garvin D.F."/>
            <person name="Mockler T.C."/>
            <person name="Schmutz J."/>
            <person name="Rokhsar D."/>
            <person name="Bevan M.W."/>
        </authorList>
    </citation>
    <scope>NUCLEOTIDE SEQUENCE</scope>
    <source>
        <strain evidence="3">Bd21</strain>
    </source>
</reference>
<evidence type="ECO:0000259" key="2">
    <source>
        <dbReference type="Pfam" id="PF05922"/>
    </source>
</evidence>
<feature type="signal peptide" evidence="1">
    <location>
        <begin position="1"/>
        <end position="21"/>
    </location>
</feature>
<dbReference type="Gramene" id="KQJ85042">
    <property type="protein sequence ID" value="KQJ85042"/>
    <property type="gene ID" value="BRADI_5g24520v3"/>
</dbReference>
<dbReference type="InterPro" id="IPR037045">
    <property type="entry name" value="S8pro/Inhibitor_I9_sf"/>
</dbReference>
<sequence length="165" mass="18420">MANHLFRLPALLLLLTLIASTTELGEREAHVEPLDAGGYRTYIVLLERPGGEDDMDDDALRAWHQSYLPSMTTALGQPRLKSSYRTDFTGFSARLTEEELKQVSAKPGFVRSFPNVICYLALPNRMRRRSFTPTPAGINPDILDSISKSLESIPIPTGKTTTEQR</sequence>
<keyword evidence="1" id="KW-0732">Signal</keyword>
<dbReference type="EnsemblPlants" id="KQJ85042">
    <property type="protein sequence ID" value="KQJ85042"/>
    <property type="gene ID" value="BRADI_5g24520v3"/>
</dbReference>
<dbReference type="InParanoid" id="I1J2S9"/>
<evidence type="ECO:0000313" key="5">
    <source>
        <dbReference type="Proteomes" id="UP000008810"/>
    </source>
</evidence>
<gene>
    <name evidence="3" type="ORF">BRADI_5g24520v3</name>
</gene>
<dbReference type="EMBL" id="CM000884">
    <property type="protein sequence ID" value="KQJ85042.1"/>
    <property type="molecule type" value="Genomic_DNA"/>
</dbReference>
<dbReference type="PANTHER" id="PTHR48222:SF4">
    <property type="entry name" value="PROTEINASE INHIBITOR, PROPEPTIDE"/>
    <property type="match status" value="1"/>
</dbReference>
<dbReference type="PANTHER" id="PTHR48222">
    <property type="entry name" value="PROTEINASE INHIBITOR, PROPEPTIDE"/>
    <property type="match status" value="1"/>
</dbReference>
<dbReference type="AlphaFoldDB" id="I1J2S9"/>
<dbReference type="OrthoDB" id="693236at2759"/>
<dbReference type="HOGENOM" id="CLU_1613101_0_0_1"/>